<sequence>MTSPAHSTDDAPPQLTAEEWLTHLQRRFPTWRIWRSNGRGRPGAWYATRPGRTLDADRPQDLADKLDKEGQAQQGSAG</sequence>
<dbReference type="Proteomes" id="UP001499930">
    <property type="component" value="Unassembled WGS sequence"/>
</dbReference>
<dbReference type="EMBL" id="BAAAWD010000016">
    <property type="protein sequence ID" value="GAA3027062.1"/>
    <property type="molecule type" value="Genomic_DNA"/>
</dbReference>
<evidence type="ECO:0000256" key="1">
    <source>
        <dbReference type="SAM" id="MobiDB-lite"/>
    </source>
</evidence>
<keyword evidence="3" id="KW-1185">Reference proteome</keyword>
<name>A0ABP6KYK3_9ACTN</name>
<organism evidence="2 3">
    <name type="scientific">Streptosporangium longisporum</name>
    <dbReference type="NCBI Taxonomy" id="46187"/>
    <lineage>
        <taxon>Bacteria</taxon>
        <taxon>Bacillati</taxon>
        <taxon>Actinomycetota</taxon>
        <taxon>Actinomycetes</taxon>
        <taxon>Streptosporangiales</taxon>
        <taxon>Streptosporangiaceae</taxon>
        <taxon>Streptosporangium</taxon>
    </lineage>
</organism>
<reference evidence="3" key="1">
    <citation type="journal article" date="2019" name="Int. J. Syst. Evol. Microbiol.">
        <title>The Global Catalogue of Microorganisms (GCM) 10K type strain sequencing project: providing services to taxonomists for standard genome sequencing and annotation.</title>
        <authorList>
            <consortium name="The Broad Institute Genomics Platform"/>
            <consortium name="The Broad Institute Genome Sequencing Center for Infectious Disease"/>
            <person name="Wu L."/>
            <person name="Ma J."/>
        </authorList>
    </citation>
    <scope>NUCLEOTIDE SEQUENCE [LARGE SCALE GENOMIC DNA]</scope>
    <source>
        <strain evidence="3">JCM 3106</strain>
    </source>
</reference>
<proteinExistence type="predicted"/>
<evidence type="ECO:0000313" key="3">
    <source>
        <dbReference type="Proteomes" id="UP001499930"/>
    </source>
</evidence>
<evidence type="ECO:0000313" key="2">
    <source>
        <dbReference type="EMBL" id="GAA3027062.1"/>
    </source>
</evidence>
<feature type="region of interest" description="Disordered" evidence="1">
    <location>
        <begin position="37"/>
        <end position="78"/>
    </location>
</feature>
<gene>
    <name evidence="2" type="ORF">GCM10017559_61340</name>
</gene>
<dbReference type="RefSeq" id="WP_344901838.1">
    <property type="nucleotide sequence ID" value="NZ_BAAAWD010000016.1"/>
</dbReference>
<protein>
    <submittedName>
        <fullName evidence="2">Uncharacterized protein</fullName>
    </submittedName>
</protein>
<feature type="compositionally biased region" description="Basic and acidic residues" evidence="1">
    <location>
        <begin position="52"/>
        <end position="70"/>
    </location>
</feature>
<comment type="caution">
    <text evidence="2">The sequence shown here is derived from an EMBL/GenBank/DDBJ whole genome shotgun (WGS) entry which is preliminary data.</text>
</comment>
<accession>A0ABP6KYK3</accession>